<name>A0A8X6FTR0_TRICU</name>
<dbReference type="AlphaFoldDB" id="A0A8X6FTR0"/>
<evidence type="ECO:0000313" key="1">
    <source>
        <dbReference type="EMBL" id="GFQ88197.1"/>
    </source>
</evidence>
<proteinExistence type="predicted"/>
<keyword evidence="2" id="KW-1185">Reference proteome</keyword>
<dbReference type="EMBL" id="BMAO01003486">
    <property type="protein sequence ID" value="GFQ88197.1"/>
    <property type="molecule type" value="Genomic_DNA"/>
</dbReference>
<dbReference type="Proteomes" id="UP000887116">
    <property type="component" value="Unassembled WGS sequence"/>
</dbReference>
<evidence type="ECO:0000313" key="2">
    <source>
        <dbReference type="Proteomes" id="UP000887116"/>
    </source>
</evidence>
<protein>
    <submittedName>
        <fullName evidence="1">Uncharacterized protein</fullName>
    </submittedName>
</protein>
<comment type="caution">
    <text evidence="1">The sequence shown here is derived from an EMBL/GenBank/DDBJ whole genome shotgun (WGS) entry which is preliminary data.</text>
</comment>
<sequence length="76" mass="8940">MRDDFAFAYCLVMNSSPDFEDFATFFKEYRNRLNALPIPDVLTVHAFRQHFHDLMQRILSVGAMWKVDIASRSLLL</sequence>
<organism evidence="1 2">
    <name type="scientific">Trichonephila clavata</name>
    <name type="common">Joro spider</name>
    <name type="synonym">Nephila clavata</name>
    <dbReference type="NCBI Taxonomy" id="2740835"/>
    <lineage>
        <taxon>Eukaryota</taxon>
        <taxon>Metazoa</taxon>
        <taxon>Ecdysozoa</taxon>
        <taxon>Arthropoda</taxon>
        <taxon>Chelicerata</taxon>
        <taxon>Arachnida</taxon>
        <taxon>Araneae</taxon>
        <taxon>Araneomorphae</taxon>
        <taxon>Entelegynae</taxon>
        <taxon>Araneoidea</taxon>
        <taxon>Nephilidae</taxon>
        <taxon>Trichonephila</taxon>
    </lineage>
</organism>
<gene>
    <name evidence="1" type="ORF">TNCT_429581</name>
</gene>
<reference evidence="1" key="1">
    <citation type="submission" date="2020-07" db="EMBL/GenBank/DDBJ databases">
        <title>Multicomponent nature underlies the extraordinary mechanical properties of spider dragline silk.</title>
        <authorList>
            <person name="Kono N."/>
            <person name="Nakamura H."/>
            <person name="Mori M."/>
            <person name="Yoshida Y."/>
            <person name="Ohtoshi R."/>
            <person name="Malay A.D."/>
            <person name="Moran D.A.P."/>
            <person name="Tomita M."/>
            <person name="Numata K."/>
            <person name="Arakawa K."/>
        </authorList>
    </citation>
    <scope>NUCLEOTIDE SEQUENCE</scope>
</reference>
<accession>A0A8X6FTR0</accession>